<gene>
    <name evidence="1" type="ORF">GGQ59_002733</name>
</gene>
<feature type="non-terminal residue" evidence="1">
    <location>
        <position position="1"/>
    </location>
</feature>
<accession>A0A840I5P8</accession>
<evidence type="ECO:0000313" key="2">
    <source>
        <dbReference type="Proteomes" id="UP000563524"/>
    </source>
</evidence>
<comment type="caution">
    <text evidence="1">The sequence shown here is derived from an EMBL/GenBank/DDBJ whole genome shotgun (WGS) entry which is preliminary data.</text>
</comment>
<evidence type="ECO:0000313" key="1">
    <source>
        <dbReference type="EMBL" id="MBB4660189.1"/>
    </source>
</evidence>
<sequence>EHRTLAAWPAVFRQRSSQSDIYLGNWKDRIPGVGRLRQLKDAVS</sequence>
<name>A0A840I5P8_9PROT</name>
<keyword evidence="2" id="KW-1185">Reference proteome</keyword>
<dbReference type="EMBL" id="JACHOB010000006">
    <property type="protein sequence ID" value="MBB4660189.1"/>
    <property type="molecule type" value="Genomic_DNA"/>
</dbReference>
<protein>
    <submittedName>
        <fullName evidence="1">Uncharacterized protein</fullName>
    </submittedName>
</protein>
<organism evidence="1 2">
    <name type="scientific">Parvularcula dongshanensis</name>
    <dbReference type="NCBI Taxonomy" id="1173995"/>
    <lineage>
        <taxon>Bacteria</taxon>
        <taxon>Pseudomonadati</taxon>
        <taxon>Pseudomonadota</taxon>
        <taxon>Alphaproteobacteria</taxon>
        <taxon>Parvularculales</taxon>
        <taxon>Parvularculaceae</taxon>
        <taxon>Parvularcula</taxon>
    </lineage>
</organism>
<dbReference type="Proteomes" id="UP000563524">
    <property type="component" value="Unassembled WGS sequence"/>
</dbReference>
<proteinExistence type="predicted"/>
<reference evidence="1 2" key="1">
    <citation type="submission" date="2020-08" db="EMBL/GenBank/DDBJ databases">
        <title>Genomic Encyclopedia of Type Strains, Phase IV (KMG-IV): sequencing the most valuable type-strain genomes for metagenomic binning, comparative biology and taxonomic classification.</title>
        <authorList>
            <person name="Goeker M."/>
        </authorList>
    </citation>
    <scope>NUCLEOTIDE SEQUENCE [LARGE SCALE GENOMIC DNA]</scope>
    <source>
        <strain evidence="1 2">DSM 102850</strain>
    </source>
</reference>
<dbReference type="AlphaFoldDB" id="A0A840I5P8"/>